<gene>
    <name evidence="1" type="ORF">E6A44_008605</name>
</gene>
<evidence type="ECO:0000313" key="1">
    <source>
        <dbReference type="EMBL" id="MFN0255629.1"/>
    </source>
</evidence>
<comment type="caution">
    <text evidence="1">The sequence shown here is derived from an EMBL/GenBank/DDBJ whole genome shotgun (WGS) entry which is preliminary data.</text>
</comment>
<dbReference type="RefSeq" id="WP_138722718.1">
    <property type="nucleotide sequence ID" value="NZ_SSHJ02000005.1"/>
</dbReference>
<organism evidence="1 2">
    <name type="scientific">Pedobacter ureilyticus</name>
    <dbReference type="NCBI Taxonomy" id="1393051"/>
    <lineage>
        <taxon>Bacteria</taxon>
        <taxon>Pseudomonadati</taxon>
        <taxon>Bacteroidota</taxon>
        <taxon>Sphingobacteriia</taxon>
        <taxon>Sphingobacteriales</taxon>
        <taxon>Sphingobacteriaceae</taxon>
        <taxon>Pedobacter</taxon>
    </lineage>
</organism>
<name>A0ABW9J517_9SPHI</name>
<proteinExistence type="predicted"/>
<dbReference type="InterPro" id="IPR029470">
    <property type="entry name" value="PDDEXK_4"/>
</dbReference>
<sequence length="411" mass="48582">MNAIKQSQSFKQALNVVAHKYKLSNYHQFNLFNVMFKMHDEKNLHSRFIAFLLNPKGSHQQGTRFLELFLEIFKLPDFSLDGITIHPNEVDRSEKYNIDILLKNNKKQAIIIENKIFAHDSNKPENETDEQNKFLRYQLPRYYYKMALEPKNERHEVLAIVYLTINGKLPEDFKNFPEEVKPLIYRREHLSDIQAWLEACVALLKEDSDLKRSIQQYIQARKEFLNDIHLATELKMLSAQSLEDAYLFWEERDTNGVAQSELILKQYMHVKWHIVYEFYSLLKNEMEEELKVSVSEIDKEKITALTHRKTAKGTATALVFEYKSQIYYVCNDKKGFSIGRSIDAKTEDDFKLLFKDKNYAFLNFSNREVFDLIEEKNQKDLIAAIVKELSGFVNERQKTMRNSLRLSSEEN</sequence>
<protein>
    <submittedName>
        <fullName evidence="1">PD-(D/E)XK nuclease family protein</fullName>
    </submittedName>
</protein>
<dbReference type="Proteomes" id="UP001517247">
    <property type="component" value="Unassembled WGS sequence"/>
</dbReference>
<dbReference type="Pfam" id="PF14281">
    <property type="entry name" value="PDDEXK_4"/>
    <property type="match status" value="1"/>
</dbReference>
<keyword evidence="2" id="KW-1185">Reference proteome</keyword>
<reference evidence="1 2" key="1">
    <citation type="submission" date="2024-12" db="EMBL/GenBank/DDBJ databases">
        <authorList>
            <person name="Hu S."/>
        </authorList>
    </citation>
    <scope>NUCLEOTIDE SEQUENCE [LARGE SCALE GENOMIC DNA]</scope>
    <source>
        <strain evidence="1 2">THG-T11</strain>
    </source>
</reference>
<accession>A0ABW9J517</accession>
<dbReference type="EMBL" id="SSHJ02000005">
    <property type="protein sequence ID" value="MFN0255629.1"/>
    <property type="molecule type" value="Genomic_DNA"/>
</dbReference>
<evidence type="ECO:0000313" key="2">
    <source>
        <dbReference type="Proteomes" id="UP001517247"/>
    </source>
</evidence>